<dbReference type="EMBL" id="BKCJ010004940">
    <property type="protein sequence ID" value="GEU63966.1"/>
    <property type="molecule type" value="Genomic_DNA"/>
</dbReference>
<accession>A0A6L2LQ68</accession>
<evidence type="ECO:0000313" key="2">
    <source>
        <dbReference type="EMBL" id="GEU63966.1"/>
    </source>
</evidence>
<dbReference type="AlphaFoldDB" id="A0A6L2LQ68"/>
<sequence>MPKYTIKSTDKAALKEYDQTSALYQTMHENKSFNRNHVYHRLYHVLLEALIEDKNAMDKGVANIIKGHKRKHDDVDHDHDHDDDGDGDDDDEDPLARPNQEGDRYPFNLSKPLPLQDHPGRLTIVADYFFNNDIECLNLLIQREHTLRQSQRKKARYKIVCIEDMIPTLWSTIMHAYDKDAARGSSIRAKGSVSVKKLHGYGHLEEVVVKRADRQLCKFKECDFVDLYLNNIEDMLLFAV</sequence>
<reference evidence="2" key="1">
    <citation type="journal article" date="2019" name="Sci. Rep.">
        <title>Draft genome of Tanacetum cinerariifolium, the natural source of mosquito coil.</title>
        <authorList>
            <person name="Yamashiro T."/>
            <person name="Shiraishi A."/>
            <person name="Satake H."/>
            <person name="Nakayama K."/>
        </authorList>
    </citation>
    <scope>NUCLEOTIDE SEQUENCE</scope>
</reference>
<organism evidence="2">
    <name type="scientific">Tanacetum cinerariifolium</name>
    <name type="common">Dalmatian daisy</name>
    <name type="synonym">Chrysanthemum cinerariifolium</name>
    <dbReference type="NCBI Taxonomy" id="118510"/>
    <lineage>
        <taxon>Eukaryota</taxon>
        <taxon>Viridiplantae</taxon>
        <taxon>Streptophyta</taxon>
        <taxon>Embryophyta</taxon>
        <taxon>Tracheophyta</taxon>
        <taxon>Spermatophyta</taxon>
        <taxon>Magnoliopsida</taxon>
        <taxon>eudicotyledons</taxon>
        <taxon>Gunneridae</taxon>
        <taxon>Pentapetalae</taxon>
        <taxon>asterids</taxon>
        <taxon>campanulids</taxon>
        <taxon>Asterales</taxon>
        <taxon>Asteraceae</taxon>
        <taxon>Asteroideae</taxon>
        <taxon>Anthemideae</taxon>
        <taxon>Anthemidinae</taxon>
        <taxon>Tanacetum</taxon>
    </lineage>
</organism>
<evidence type="ECO:0000256" key="1">
    <source>
        <dbReference type="SAM" id="MobiDB-lite"/>
    </source>
</evidence>
<feature type="region of interest" description="Disordered" evidence="1">
    <location>
        <begin position="69"/>
        <end position="112"/>
    </location>
</feature>
<feature type="compositionally biased region" description="Acidic residues" evidence="1">
    <location>
        <begin position="83"/>
        <end position="93"/>
    </location>
</feature>
<proteinExistence type="predicted"/>
<protein>
    <submittedName>
        <fullName evidence="2">Uncharacterized protein</fullName>
    </submittedName>
</protein>
<gene>
    <name evidence="2" type="ORF">Tci_035944</name>
</gene>
<name>A0A6L2LQ68_TANCI</name>
<feature type="compositionally biased region" description="Basic and acidic residues" evidence="1">
    <location>
        <begin position="72"/>
        <end position="82"/>
    </location>
</feature>
<comment type="caution">
    <text evidence="2">The sequence shown here is derived from an EMBL/GenBank/DDBJ whole genome shotgun (WGS) entry which is preliminary data.</text>
</comment>